<accession>A0A2T9YE21</accession>
<dbReference type="Proteomes" id="UP000245699">
    <property type="component" value="Unassembled WGS sequence"/>
</dbReference>
<proteinExistence type="predicted"/>
<name>A0A2T9YE21_9FUNG</name>
<organism evidence="1 2">
    <name type="scientific">Furculomyces boomerangus</name>
    <dbReference type="NCBI Taxonomy" id="61424"/>
    <lineage>
        <taxon>Eukaryota</taxon>
        <taxon>Fungi</taxon>
        <taxon>Fungi incertae sedis</taxon>
        <taxon>Zoopagomycota</taxon>
        <taxon>Kickxellomycotina</taxon>
        <taxon>Harpellomycetes</taxon>
        <taxon>Harpellales</taxon>
        <taxon>Harpellaceae</taxon>
        <taxon>Furculomyces</taxon>
    </lineage>
</organism>
<dbReference type="AlphaFoldDB" id="A0A2T9YE21"/>
<keyword evidence="2" id="KW-1185">Reference proteome</keyword>
<dbReference type="Pfam" id="PF10384">
    <property type="entry name" value="Scm3"/>
    <property type="match status" value="1"/>
</dbReference>
<comment type="caution">
    <text evidence="1">The sequence shown here is derived from an EMBL/GenBank/DDBJ whole genome shotgun (WGS) entry which is preliminary data.</text>
</comment>
<dbReference type="GO" id="GO:0042393">
    <property type="term" value="F:histone binding"/>
    <property type="evidence" value="ECO:0007669"/>
    <property type="project" value="InterPro"/>
</dbReference>
<dbReference type="GO" id="GO:0005634">
    <property type="term" value="C:nucleus"/>
    <property type="evidence" value="ECO:0007669"/>
    <property type="project" value="InterPro"/>
</dbReference>
<sequence>MSIKGKFKCEIEISLEEGLKQSIFKLQNAFESIFAKYGASFNQDDEVIDLFSDYLEESSNCEKARITELDESLQESNSFYGYDKIDFMRSPDVKSESETTKIEFGKDEFRISEDDSSEPVSCAEEIKNESKDSTPKIIELRNKRLETKISKNERFTDLISDKIKVIEGNSYFEPKKTLKENKGVRMDTGFALKFMYMSIKEKINNMQEEMFFDDLEFRNGETFNHQDVSQSLDTSFDAIEEDWTPIRNIKSENGKLDIEKVKINNIDLWIQNTIPKKSVLLKRNRPRFYNKKHKLKSSDESENESDYFYKIKPNSSRQKYLKRLKGDNDSLNIYQRSSSAIVPEKVDMKTLDHFLGKHKSESIKKIHCNPICINTSDTDHKYKSADENILFGYNLFLPRKSTKSGFINLNIHNNPQNSLAYPRDSENQLTDNKGVSAVVDNRNYLSLIPSSTNNNGVDRIYKHKTLTPKCPVLLKKTHNEIGLTSNQALSSSGDVSYFNTSKTADISDEDSDVESCIETIF</sequence>
<dbReference type="EMBL" id="MBFT01000474">
    <property type="protein sequence ID" value="PVU90549.1"/>
    <property type="molecule type" value="Genomic_DNA"/>
</dbReference>
<reference evidence="1 2" key="1">
    <citation type="journal article" date="2018" name="MBio">
        <title>Comparative Genomics Reveals the Core Gene Toolbox for the Fungus-Insect Symbiosis.</title>
        <authorList>
            <person name="Wang Y."/>
            <person name="Stata M."/>
            <person name="Wang W."/>
            <person name="Stajich J.E."/>
            <person name="White M.M."/>
            <person name="Moncalvo J.M."/>
        </authorList>
    </citation>
    <scope>NUCLEOTIDE SEQUENCE [LARGE SCALE GENOMIC DNA]</scope>
    <source>
        <strain evidence="1 2">AUS-77-4</strain>
    </source>
</reference>
<gene>
    <name evidence="1" type="ORF">BB559_004574</name>
</gene>
<protein>
    <submittedName>
        <fullName evidence="1">Uncharacterized protein</fullName>
    </submittedName>
</protein>
<evidence type="ECO:0000313" key="2">
    <source>
        <dbReference type="Proteomes" id="UP000245699"/>
    </source>
</evidence>
<dbReference type="InterPro" id="IPR018465">
    <property type="entry name" value="Scm3/HJURP"/>
</dbReference>
<evidence type="ECO:0000313" key="1">
    <source>
        <dbReference type="EMBL" id="PVU90549.1"/>
    </source>
</evidence>